<dbReference type="GO" id="GO:0005886">
    <property type="term" value="C:plasma membrane"/>
    <property type="evidence" value="ECO:0007669"/>
    <property type="project" value="UniProtKB-SubCell"/>
</dbReference>
<protein>
    <recommendedName>
        <fullName evidence="3">histidine kinase</fullName>
        <ecNumber evidence="3">2.7.13.3</ecNumber>
    </recommendedName>
</protein>
<dbReference type="Gene3D" id="1.10.8.500">
    <property type="entry name" value="HAMP domain in histidine kinase"/>
    <property type="match status" value="1"/>
</dbReference>
<keyword evidence="4" id="KW-1003">Cell membrane</keyword>
<evidence type="ECO:0000256" key="7">
    <source>
        <dbReference type="ARBA" id="ARBA00022679"/>
    </source>
</evidence>
<sequence length="484" mass="53241">MKGARLRLWPQSLGGQLIALLLASLVLAQVASLWLFAGERRGALADLARQGLAQRTASLVELIEATPGNLHTQVVETVSSPFLTYWIADRPSVGKSGDGWADRQLSSLISEELGGNREIHADVSRVVLPPRRHSHSADHHDGDEDDEEEEDARPGRRNSGWFGFWRQPRQSLTLNASVSLADGNWLNMAGRFRLPYRSLTPLFLSIMVMGLAVVLVVAFTVRRLTRPLRDLSRAADRLGRGEDVESLPVSGPLEIQGTIHAFNVMQDRLSRFVRDRTRMLAAISHDLRTPITSLRIRAEFIEDEENRDKIIATLEEMQRMTEATLAFAREDGTNEAPVEVDLGDYLDAMAEDYRAMGQDVSFTPPESRIVLTCRPLSLKRAVRNILDNAIRYGERARMDLAARGGEAVITIADDGPGIPEARLKDVFEPFVRLEESRSEETGGIGLGLAIARSVVHALGGTLTLANGPQKGIVATIALPVSLTS</sequence>
<dbReference type="InterPro" id="IPR005467">
    <property type="entry name" value="His_kinase_dom"/>
</dbReference>
<evidence type="ECO:0000256" key="14">
    <source>
        <dbReference type="ARBA" id="ARBA00023136"/>
    </source>
</evidence>
<evidence type="ECO:0000256" key="9">
    <source>
        <dbReference type="ARBA" id="ARBA00022741"/>
    </source>
</evidence>
<evidence type="ECO:0000256" key="6">
    <source>
        <dbReference type="ARBA" id="ARBA00022553"/>
    </source>
</evidence>
<dbReference type="PROSITE" id="PS50109">
    <property type="entry name" value="HIS_KIN"/>
    <property type="match status" value="1"/>
</dbReference>
<dbReference type="EC" id="2.7.13.3" evidence="3"/>
<dbReference type="SMART" id="SM00388">
    <property type="entry name" value="HisKA"/>
    <property type="match status" value="1"/>
</dbReference>
<dbReference type="Gene3D" id="1.10.287.130">
    <property type="match status" value="1"/>
</dbReference>
<dbReference type="EMBL" id="JACFXV010000065">
    <property type="protein sequence ID" value="MBA5779105.1"/>
    <property type="molecule type" value="Genomic_DNA"/>
</dbReference>
<dbReference type="Pfam" id="PF02518">
    <property type="entry name" value="HATPase_c"/>
    <property type="match status" value="1"/>
</dbReference>
<keyword evidence="5" id="KW-0997">Cell inner membrane</keyword>
<dbReference type="Gene3D" id="3.30.565.10">
    <property type="entry name" value="Histidine kinase-like ATPase, C-terminal domain"/>
    <property type="match status" value="1"/>
</dbReference>
<feature type="domain" description="HAMP" evidence="18">
    <location>
        <begin position="222"/>
        <end position="274"/>
    </location>
</feature>
<gene>
    <name evidence="19" type="ORF">H2509_18400</name>
</gene>
<accession>A0A839AIY2</accession>
<dbReference type="AlphaFoldDB" id="A0A839AIY2"/>
<feature type="region of interest" description="Disordered" evidence="15">
    <location>
        <begin position="130"/>
        <end position="155"/>
    </location>
</feature>
<dbReference type="PROSITE" id="PS50885">
    <property type="entry name" value="HAMP"/>
    <property type="match status" value="1"/>
</dbReference>
<organism evidence="19 20">
    <name type="scientific">Stappia albiluteola</name>
    <dbReference type="NCBI Taxonomy" id="2758565"/>
    <lineage>
        <taxon>Bacteria</taxon>
        <taxon>Pseudomonadati</taxon>
        <taxon>Pseudomonadota</taxon>
        <taxon>Alphaproteobacteria</taxon>
        <taxon>Hyphomicrobiales</taxon>
        <taxon>Stappiaceae</taxon>
        <taxon>Stappia</taxon>
    </lineage>
</organism>
<keyword evidence="9" id="KW-0547">Nucleotide-binding</keyword>
<evidence type="ECO:0000313" key="20">
    <source>
        <dbReference type="Proteomes" id="UP000541109"/>
    </source>
</evidence>
<keyword evidence="11" id="KW-0067">ATP-binding</keyword>
<dbReference type="SUPFAM" id="SSF47384">
    <property type="entry name" value="Homodimeric domain of signal transducing histidine kinase"/>
    <property type="match status" value="1"/>
</dbReference>
<dbReference type="SMART" id="SM00304">
    <property type="entry name" value="HAMP"/>
    <property type="match status" value="1"/>
</dbReference>
<dbReference type="PRINTS" id="PR00344">
    <property type="entry name" value="BCTRLSENSOR"/>
</dbReference>
<dbReference type="GO" id="GO:0005524">
    <property type="term" value="F:ATP binding"/>
    <property type="evidence" value="ECO:0007669"/>
    <property type="project" value="UniProtKB-KW"/>
</dbReference>
<dbReference type="InterPro" id="IPR036097">
    <property type="entry name" value="HisK_dim/P_sf"/>
</dbReference>
<evidence type="ECO:0000256" key="8">
    <source>
        <dbReference type="ARBA" id="ARBA00022692"/>
    </source>
</evidence>
<evidence type="ECO:0000256" key="3">
    <source>
        <dbReference type="ARBA" id="ARBA00012438"/>
    </source>
</evidence>
<dbReference type="GO" id="GO:0000155">
    <property type="term" value="F:phosphorelay sensor kinase activity"/>
    <property type="evidence" value="ECO:0007669"/>
    <property type="project" value="InterPro"/>
</dbReference>
<keyword evidence="13" id="KW-0902">Two-component regulatory system</keyword>
<dbReference type="InterPro" id="IPR036890">
    <property type="entry name" value="HATPase_C_sf"/>
</dbReference>
<dbReference type="PANTHER" id="PTHR44936">
    <property type="entry name" value="SENSOR PROTEIN CREC"/>
    <property type="match status" value="1"/>
</dbReference>
<dbReference type="InterPro" id="IPR003660">
    <property type="entry name" value="HAMP_dom"/>
</dbReference>
<keyword evidence="6" id="KW-0597">Phosphoprotein</keyword>
<evidence type="ECO:0000256" key="2">
    <source>
        <dbReference type="ARBA" id="ARBA00004429"/>
    </source>
</evidence>
<dbReference type="Proteomes" id="UP000541109">
    <property type="component" value="Unassembled WGS sequence"/>
</dbReference>
<dbReference type="PANTHER" id="PTHR44936:SF5">
    <property type="entry name" value="SENSOR HISTIDINE KINASE ENVZ"/>
    <property type="match status" value="1"/>
</dbReference>
<evidence type="ECO:0000313" key="19">
    <source>
        <dbReference type="EMBL" id="MBA5779105.1"/>
    </source>
</evidence>
<comment type="subcellular location">
    <subcellularLocation>
        <location evidence="2">Cell inner membrane</location>
        <topology evidence="2">Multi-pass membrane protein</topology>
    </subcellularLocation>
</comment>
<dbReference type="CDD" id="cd00082">
    <property type="entry name" value="HisKA"/>
    <property type="match status" value="1"/>
</dbReference>
<feature type="domain" description="Histidine kinase" evidence="17">
    <location>
        <begin position="282"/>
        <end position="482"/>
    </location>
</feature>
<keyword evidence="8 16" id="KW-0812">Transmembrane</keyword>
<keyword evidence="7" id="KW-0808">Transferase</keyword>
<dbReference type="InterPro" id="IPR003594">
    <property type="entry name" value="HATPase_dom"/>
</dbReference>
<reference evidence="19 20" key="1">
    <citation type="submission" date="2020-07" db="EMBL/GenBank/DDBJ databases">
        <title>Stappia sp., F7233, whole genome shotgun sequencing project.</title>
        <authorList>
            <person name="Jiang S."/>
            <person name="Liu Z.W."/>
            <person name="Du Z.J."/>
        </authorList>
    </citation>
    <scope>NUCLEOTIDE SEQUENCE [LARGE SCALE GENOMIC DNA]</scope>
    <source>
        <strain evidence="19 20">F7233</strain>
    </source>
</reference>
<evidence type="ECO:0000256" key="5">
    <source>
        <dbReference type="ARBA" id="ARBA00022519"/>
    </source>
</evidence>
<evidence type="ECO:0000256" key="4">
    <source>
        <dbReference type="ARBA" id="ARBA00022475"/>
    </source>
</evidence>
<keyword evidence="20" id="KW-1185">Reference proteome</keyword>
<keyword evidence="10" id="KW-0418">Kinase</keyword>
<dbReference type="Pfam" id="PF00512">
    <property type="entry name" value="HisKA"/>
    <property type="match status" value="1"/>
</dbReference>
<dbReference type="CDD" id="cd06225">
    <property type="entry name" value="HAMP"/>
    <property type="match status" value="1"/>
</dbReference>
<feature type="transmembrane region" description="Helical" evidence="16">
    <location>
        <begin position="202"/>
        <end position="221"/>
    </location>
</feature>
<dbReference type="CDD" id="cd00075">
    <property type="entry name" value="HATPase"/>
    <property type="match status" value="1"/>
</dbReference>
<evidence type="ECO:0000256" key="12">
    <source>
        <dbReference type="ARBA" id="ARBA00022989"/>
    </source>
</evidence>
<evidence type="ECO:0000259" key="18">
    <source>
        <dbReference type="PROSITE" id="PS50885"/>
    </source>
</evidence>
<comment type="catalytic activity">
    <reaction evidence="1">
        <text>ATP + protein L-histidine = ADP + protein N-phospho-L-histidine.</text>
        <dbReference type="EC" id="2.7.13.3"/>
    </reaction>
</comment>
<dbReference type="RefSeq" id="WP_182167931.1">
    <property type="nucleotide sequence ID" value="NZ_JACFXV010000065.1"/>
</dbReference>
<evidence type="ECO:0000256" key="15">
    <source>
        <dbReference type="SAM" id="MobiDB-lite"/>
    </source>
</evidence>
<evidence type="ECO:0000256" key="1">
    <source>
        <dbReference type="ARBA" id="ARBA00000085"/>
    </source>
</evidence>
<keyword evidence="14 16" id="KW-0472">Membrane</keyword>
<dbReference type="SUPFAM" id="SSF55874">
    <property type="entry name" value="ATPase domain of HSP90 chaperone/DNA topoisomerase II/histidine kinase"/>
    <property type="match status" value="1"/>
</dbReference>
<keyword evidence="12 16" id="KW-1133">Transmembrane helix</keyword>
<name>A0A839AIY2_9HYPH</name>
<evidence type="ECO:0000259" key="17">
    <source>
        <dbReference type="PROSITE" id="PS50109"/>
    </source>
</evidence>
<evidence type="ECO:0000256" key="16">
    <source>
        <dbReference type="SAM" id="Phobius"/>
    </source>
</evidence>
<dbReference type="InterPro" id="IPR004358">
    <property type="entry name" value="Sig_transdc_His_kin-like_C"/>
</dbReference>
<evidence type="ECO:0000256" key="11">
    <source>
        <dbReference type="ARBA" id="ARBA00022840"/>
    </source>
</evidence>
<proteinExistence type="predicted"/>
<dbReference type="InterPro" id="IPR050980">
    <property type="entry name" value="2C_sensor_his_kinase"/>
</dbReference>
<evidence type="ECO:0000256" key="10">
    <source>
        <dbReference type="ARBA" id="ARBA00022777"/>
    </source>
</evidence>
<comment type="caution">
    <text evidence="19">The sequence shown here is derived from an EMBL/GenBank/DDBJ whole genome shotgun (WGS) entry which is preliminary data.</text>
</comment>
<evidence type="ECO:0000256" key="13">
    <source>
        <dbReference type="ARBA" id="ARBA00023012"/>
    </source>
</evidence>
<dbReference type="SUPFAM" id="SSF158472">
    <property type="entry name" value="HAMP domain-like"/>
    <property type="match status" value="1"/>
</dbReference>
<dbReference type="Pfam" id="PF00672">
    <property type="entry name" value="HAMP"/>
    <property type="match status" value="1"/>
</dbReference>
<dbReference type="InterPro" id="IPR003661">
    <property type="entry name" value="HisK_dim/P_dom"/>
</dbReference>
<dbReference type="SMART" id="SM00387">
    <property type="entry name" value="HATPase_c"/>
    <property type="match status" value="1"/>
</dbReference>